<accession>A0A0E9QGZ3</accession>
<name>A0A0E9QGZ3_ANGAN</name>
<protein>
    <submittedName>
        <fullName evidence="1">Uncharacterized protein</fullName>
    </submittedName>
</protein>
<evidence type="ECO:0000313" key="1">
    <source>
        <dbReference type="EMBL" id="JAH16161.1"/>
    </source>
</evidence>
<reference evidence="1" key="1">
    <citation type="submission" date="2014-11" db="EMBL/GenBank/DDBJ databases">
        <authorList>
            <person name="Amaro Gonzalez C."/>
        </authorList>
    </citation>
    <scope>NUCLEOTIDE SEQUENCE</scope>
</reference>
<proteinExistence type="predicted"/>
<organism evidence="1">
    <name type="scientific">Anguilla anguilla</name>
    <name type="common">European freshwater eel</name>
    <name type="synonym">Muraena anguilla</name>
    <dbReference type="NCBI Taxonomy" id="7936"/>
    <lineage>
        <taxon>Eukaryota</taxon>
        <taxon>Metazoa</taxon>
        <taxon>Chordata</taxon>
        <taxon>Craniata</taxon>
        <taxon>Vertebrata</taxon>
        <taxon>Euteleostomi</taxon>
        <taxon>Actinopterygii</taxon>
        <taxon>Neopterygii</taxon>
        <taxon>Teleostei</taxon>
        <taxon>Anguilliformes</taxon>
        <taxon>Anguillidae</taxon>
        <taxon>Anguilla</taxon>
    </lineage>
</organism>
<dbReference type="EMBL" id="GBXM01092416">
    <property type="protein sequence ID" value="JAH16161.1"/>
    <property type="molecule type" value="Transcribed_RNA"/>
</dbReference>
<sequence length="33" mass="3700">MFLTTSVSASCVNRAGVHFQCKDVPSICRVRTW</sequence>
<reference evidence="1" key="2">
    <citation type="journal article" date="2015" name="Fish Shellfish Immunol.">
        <title>Early steps in the European eel (Anguilla anguilla)-Vibrio vulnificus interaction in the gills: Role of the RtxA13 toxin.</title>
        <authorList>
            <person name="Callol A."/>
            <person name="Pajuelo D."/>
            <person name="Ebbesson L."/>
            <person name="Teles M."/>
            <person name="MacKenzie S."/>
            <person name="Amaro C."/>
        </authorList>
    </citation>
    <scope>NUCLEOTIDE SEQUENCE</scope>
</reference>
<dbReference type="AlphaFoldDB" id="A0A0E9QGZ3"/>